<dbReference type="AlphaFoldDB" id="A0A428Y2E1"/>
<organism evidence="2 3">
    <name type="scientific">Kibdelosporangium aridum</name>
    <dbReference type="NCBI Taxonomy" id="2030"/>
    <lineage>
        <taxon>Bacteria</taxon>
        <taxon>Bacillati</taxon>
        <taxon>Actinomycetota</taxon>
        <taxon>Actinomycetes</taxon>
        <taxon>Pseudonocardiales</taxon>
        <taxon>Pseudonocardiaceae</taxon>
        <taxon>Kibdelosporangium</taxon>
    </lineage>
</organism>
<evidence type="ECO:0000256" key="1">
    <source>
        <dbReference type="SAM" id="MobiDB-lite"/>
    </source>
</evidence>
<dbReference type="EMBL" id="QHKI01000113">
    <property type="protein sequence ID" value="RSM61729.1"/>
    <property type="molecule type" value="Genomic_DNA"/>
</dbReference>
<comment type="caution">
    <text evidence="2">The sequence shown here is derived from an EMBL/GenBank/DDBJ whole genome shotgun (WGS) entry which is preliminary data.</text>
</comment>
<protein>
    <submittedName>
        <fullName evidence="2">Uncharacterized protein</fullName>
    </submittedName>
</protein>
<accession>A0A428Y2E1</accession>
<reference evidence="2 3" key="1">
    <citation type="submission" date="2018-05" db="EMBL/GenBank/DDBJ databases">
        <title>Evolution of GPA BGCs.</title>
        <authorList>
            <person name="Waglechner N."/>
            <person name="Wright G.D."/>
        </authorList>
    </citation>
    <scope>NUCLEOTIDE SEQUENCE [LARGE SCALE GENOMIC DNA]</scope>
    <source>
        <strain evidence="2 3">A82846</strain>
    </source>
</reference>
<feature type="region of interest" description="Disordered" evidence="1">
    <location>
        <begin position="81"/>
        <end position="139"/>
    </location>
</feature>
<name>A0A428Y2E1_KIBAR</name>
<feature type="compositionally biased region" description="Polar residues" evidence="1">
    <location>
        <begin position="130"/>
        <end position="139"/>
    </location>
</feature>
<evidence type="ECO:0000313" key="2">
    <source>
        <dbReference type="EMBL" id="RSM61729.1"/>
    </source>
</evidence>
<dbReference type="OrthoDB" id="3701148at2"/>
<evidence type="ECO:0000313" key="3">
    <source>
        <dbReference type="Proteomes" id="UP000287547"/>
    </source>
</evidence>
<gene>
    <name evidence="2" type="ORF">DMH04_53745</name>
</gene>
<dbReference type="Proteomes" id="UP000287547">
    <property type="component" value="Unassembled WGS sequence"/>
</dbReference>
<proteinExistence type="predicted"/>
<sequence length="139" mass="15213">MPENNAIVEQWLAMPHPDLTDYIRRLVRGGSMPSPVWTAVGAHPVLAARVRGILSALHSQMADHRDHTMWTLWITNARRALTSPPAPEHETPPRVDIQPPARLKADTAASDATPRHRPTTVTPVTFLAPGQTTTNPAST</sequence>
<dbReference type="RefSeq" id="WP_037275493.1">
    <property type="nucleotide sequence ID" value="NZ_QHKI01000113.1"/>
</dbReference>